<evidence type="ECO:0000313" key="2">
    <source>
        <dbReference type="Proteomes" id="UP000829398"/>
    </source>
</evidence>
<dbReference type="Proteomes" id="UP000829398">
    <property type="component" value="Chromosome 1"/>
</dbReference>
<keyword evidence="1" id="KW-0418">Kinase</keyword>
<proteinExistence type="predicted"/>
<dbReference type="EMBL" id="CM039170">
    <property type="protein sequence ID" value="KAH9806601.1"/>
    <property type="molecule type" value="Genomic_DNA"/>
</dbReference>
<name>A0ACB8P8X7_CITSI</name>
<accession>A0ACB8P8X7</accession>
<keyword evidence="2" id="KW-1185">Reference proteome</keyword>
<sequence length="162" mass="18800">MTGALNRDYQVCEQIGRGRFSIGFRCTSWISGKSFAFKSIDKNLISGDSLDSQCILTEPKILQLLNPHHKIVQIFAVYENQFHFDIMLEFCNSQDLYHRRHLLGIRVKADHAAAVSVDFSHHKADVVQTQSETEEHREDIRLWIGAHHWRTKENIFFSLNDS</sequence>
<organism evidence="1 2">
    <name type="scientific">Citrus sinensis</name>
    <name type="common">Sweet orange</name>
    <name type="synonym">Citrus aurantium var. sinensis</name>
    <dbReference type="NCBI Taxonomy" id="2711"/>
    <lineage>
        <taxon>Eukaryota</taxon>
        <taxon>Viridiplantae</taxon>
        <taxon>Streptophyta</taxon>
        <taxon>Embryophyta</taxon>
        <taxon>Tracheophyta</taxon>
        <taxon>Spermatophyta</taxon>
        <taxon>Magnoliopsida</taxon>
        <taxon>eudicotyledons</taxon>
        <taxon>Gunneridae</taxon>
        <taxon>Pentapetalae</taxon>
        <taxon>rosids</taxon>
        <taxon>malvids</taxon>
        <taxon>Sapindales</taxon>
        <taxon>Rutaceae</taxon>
        <taxon>Aurantioideae</taxon>
        <taxon>Citrus</taxon>
    </lineage>
</organism>
<keyword evidence="1" id="KW-0808">Transferase</keyword>
<gene>
    <name evidence="1" type="ORF">KPL71_002816</name>
</gene>
<evidence type="ECO:0000313" key="1">
    <source>
        <dbReference type="EMBL" id="KAH9806601.1"/>
    </source>
</evidence>
<reference evidence="2" key="1">
    <citation type="journal article" date="2023" name="Hortic. Res.">
        <title>A chromosome-level phased genome enabling allele-level studies in sweet orange: a case study on citrus Huanglongbing tolerance.</title>
        <authorList>
            <person name="Wu B."/>
            <person name="Yu Q."/>
            <person name="Deng Z."/>
            <person name="Duan Y."/>
            <person name="Luo F."/>
            <person name="Gmitter F. Jr."/>
        </authorList>
    </citation>
    <scope>NUCLEOTIDE SEQUENCE [LARGE SCALE GENOMIC DNA]</scope>
    <source>
        <strain evidence="2">cv. Valencia</strain>
    </source>
</reference>
<protein>
    <submittedName>
        <fullName evidence="1">Protein kinase domain-containing protein</fullName>
    </submittedName>
</protein>
<comment type="caution">
    <text evidence="1">The sequence shown here is derived from an EMBL/GenBank/DDBJ whole genome shotgun (WGS) entry which is preliminary data.</text>
</comment>